<gene>
    <name evidence="1" type="ORF">CTI12_AA469280</name>
</gene>
<proteinExistence type="predicted"/>
<keyword evidence="2" id="KW-1185">Reference proteome</keyword>
<comment type="caution">
    <text evidence="1">The sequence shown here is derived from an EMBL/GenBank/DDBJ whole genome shotgun (WGS) entry which is preliminary data.</text>
</comment>
<dbReference type="Proteomes" id="UP000245207">
    <property type="component" value="Unassembled WGS sequence"/>
</dbReference>
<accession>A0A2U1LP40</accession>
<dbReference type="EMBL" id="PKPP01008410">
    <property type="protein sequence ID" value="PWA50761.1"/>
    <property type="molecule type" value="Genomic_DNA"/>
</dbReference>
<reference evidence="1 2" key="1">
    <citation type="journal article" date="2018" name="Mol. Plant">
        <title>The genome of Artemisia annua provides insight into the evolution of Asteraceae family and artemisinin biosynthesis.</title>
        <authorList>
            <person name="Shen Q."/>
            <person name="Zhang L."/>
            <person name="Liao Z."/>
            <person name="Wang S."/>
            <person name="Yan T."/>
            <person name="Shi P."/>
            <person name="Liu M."/>
            <person name="Fu X."/>
            <person name="Pan Q."/>
            <person name="Wang Y."/>
            <person name="Lv Z."/>
            <person name="Lu X."/>
            <person name="Zhang F."/>
            <person name="Jiang W."/>
            <person name="Ma Y."/>
            <person name="Chen M."/>
            <person name="Hao X."/>
            <person name="Li L."/>
            <person name="Tang Y."/>
            <person name="Lv G."/>
            <person name="Zhou Y."/>
            <person name="Sun X."/>
            <person name="Brodelius P.E."/>
            <person name="Rose J.K.C."/>
            <person name="Tang K."/>
        </authorList>
    </citation>
    <scope>NUCLEOTIDE SEQUENCE [LARGE SCALE GENOMIC DNA]</scope>
    <source>
        <strain evidence="2">cv. Huhao1</strain>
        <tissue evidence="1">Leaf</tissue>
    </source>
</reference>
<dbReference type="AlphaFoldDB" id="A0A2U1LP40"/>
<sequence length="71" mass="7667">MALSSVGSKECRLAETPQPCGTIMIPINTTQQRFDACEIPSPNTQPCCGTDSNSRPLLDQDITWLGQASKL</sequence>
<organism evidence="1 2">
    <name type="scientific">Artemisia annua</name>
    <name type="common">Sweet wormwood</name>
    <dbReference type="NCBI Taxonomy" id="35608"/>
    <lineage>
        <taxon>Eukaryota</taxon>
        <taxon>Viridiplantae</taxon>
        <taxon>Streptophyta</taxon>
        <taxon>Embryophyta</taxon>
        <taxon>Tracheophyta</taxon>
        <taxon>Spermatophyta</taxon>
        <taxon>Magnoliopsida</taxon>
        <taxon>eudicotyledons</taxon>
        <taxon>Gunneridae</taxon>
        <taxon>Pentapetalae</taxon>
        <taxon>asterids</taxon>
        <taxon>campanulids</taxon>
        <taxon>Asterales</taxon>
        <taxon>Asteraceae</taxon>
        <taxon>Asteroideae</taxon>
        <taxon>Anthemideae</taxon>
        <taxon>Artemisiinae</taxon>
        <taxon>Artemisia</taxon>
    </lineage>
</organism>
<name>A0A2U1LP40_ARTAN</name>
<evidence type="ECO:0000313" key="1">
    <source>
        <dbReference type="EMBL" id="PWA50761.1"/>
    </source>
</evidence>
<evidence type="ECO:0000313" key="2">
    <source>
        <dbReference type="Proteomes" id="UP000245207"/>
    </source>
</evidence>
<protein>
    <submittedName>
        <fullName evidence="1">Uncharacterized protein</fullName>
    </submittedName>
</protein>